<feature type="signal peptide" evidence="1">
    <location>
        <begin position="1"/>
        <end position="24"/>
    </location>
</feature>
<proteinExistence type="predicted"/>
<dbReference type="InParanoid" id="G3IPN6"/>
<evidence type="ECO:0000313" key="2">
    <source>
        <dbReference type="EMBL" id="EGV91381.1"/>
    </source>
</evidence>
<accession>G3IPN6</accession>
<evidence type="ECO:0000313" key="3">
    <source>
        <dbReference type="Proteomes" id="UP000001075"/>
    </source>
</evidence>
<dbReference type="AlphaFoldDB" id="G3IPN6"/>
<dbReference type="EMBL" id="JH013159">
    <property type="protein sequence ID" value="EGV91381.1"/>
    <property type="molecule type" value="Genomic_DNA"/>
</dbReference>
<keyword evidence="1" id="KW-0732">Signal</keyword>
<name>G3IPN6_CRIGR</name>
<reference evidence="3" key="1">
    <citation type="journal article" date="2011" name="Nat. Biotechnol.">
        <title>The genomic sequence of the Chinese hamster ovary (CHO)-K1 cell line.</title>
        <authorList>
            <person name="Xu X."/>
            <person name="Nagarajan H."/>
            <person name="Lewis N.E."/>
            <person name="Pan S."/>
            <person name="Cai Z."/>
            <person name="Liu X."/>
            <person name="Chen W."/>
            <person name="Xie M."/>
            <person name="Wang W."/>
            <person name="Hammond S."/>
            <person name="Andersen M.R."/>
            <person name="Neff N."/>
            <person name="Passarelli B."/>
            <person name="Koh W."/>
            <person name="Fan H.C."/>
            <person name="Wang J."/>
            <person name="Gui Y."/>
            <person name="Lee K.H."/>
            <person name="Betenbaugh M.J."/>
            <person name="Quake S.R."/>
            <person name="Famili I."/>
            <person name="Palsson B.O."/>
            <person name="Wang J."/>
        </authorList>
    </citation>
    <scope>NUCLEOTIDE SEQUENCE [LARGE SCALE GENOMIC DNA]</scope>
    <source>
        <strain evidence="3">CHO K1 cell line</strain>
    </source>
</reference>
<organism evidence="2 3">
    <name type="scientific">Cricetulus griseus</name>
    <name type="common">Chinese hamster</name>
    <name type="synonym">Cricetulus barabensis griseus</name>
    <dbReference type="NCBI Taxonomy" id="10029"/>
    <lineage>
        <taxon>Eukaryota</taxon>
        <taxon>Metazoa</taxon>
        <taxon>Chordata</taxon>
        <taxon>Craniata</taxon>
        <taxon>Vertebrata</taxon>
        <taxon>Euteleostomi</taxon>
        <taxon>Mammalia</taxon>
        <taxon>Eutheria</taxon>
        <taxon>Euarchontoglires</taxon>
        <taxon>Glires</taxon>
        <taxon>Rodentia</taxon>
        <taxon>Myomorpha</taxon>
        <taxon>Muroidea</taxon>
        <taxon>Cricetidae</taxon>
        <taxon>Cricetinae</taxon>
        <taxon>Cricetulus</taxon>
    </lineage>
</organism>
<dbReference type="Proteomes" id="UP000001075">
    <property type="component" value="Unassembled WGS sequence"/>
</dbReference>
<evidence type="ECO:0000256" key="1">
    <source>
        <dbReference type="SAM" id="SignalP"/>
    </source>
</evidence>
<gene>
    <name evidence="2" type="ORF">I79_025955</name>
</gene>
<protein>
    <submittedName>
        <fullName evidence="2">Uncharacterized protein</fullName>
    </submittedName>
</protein>
<sequence length="56" mass="6354">MEGWVGRAGLALTLVIWMPLSCCCQCSMVSIRYTHVLMLPTRTDLPTLWTSMHKDV</sequence>
<feature type="chain" id="PRO_5003445515" evidence="1">
    <location>
        <begin position="25"/>
        <end position="56"/>
    </location>
</feature>